<evidence type="ECO:0000313" key="2">
    <source>
        <dbReference type="Proteomes" id="UP000078284"/>
    </source>
</evidence>
<name>A0A178UDJ4_ARATH</name>
<evidence type="ECO:0000313" key="1">
    <source>
        <dbReference type="EMBL" id="OAO91946.1"/>
    </source>
</evidence>
<proteinExistence type="predicted"/>
<protein>
    <submittedName>
        <fullName evidence="1">Uncharacterized protein</fullName>
    </submittedName>
</protein>
<accession>A0A178UDJ4</accession>
<organism evidence="1 2">
    <name type="scientific">Arabidopsis thaliana</name>
    <name type="common">Mouse-ear cress</name>
    <dbReference type="NCBI Taxonomy" id="3702"/>
    <lineage>
        <taxon>Eukaryota</taxon>
        <taxon>Viridiplantae</taxon>
        <taxon>Streptophyta</taxon>
        <taxon>Embryophyta</taxon>
        <taxon>Tracheophyta</taxon>
        <taxon>Spermatophyta</taxon>
        <taxon>Magnoliopsida</taxon>
        <taxon>eudicotyledons</taxon>
        <taxon>Gunneridae</taxon>
        <taxon>Pentapetalae</taxon>
        <taxon>rosids</taxon>
        <taxon>malvids</taxon>
        <taxon>Brassicales</taxon>
        <taxon>Brassicaceae</taxon>
        <taxon>Camelineae</taxon>
        <taxon>Arabidopsis</taxon>
    </lineage>
</organism>
<dbReference type="Proteomes" id="UP000078284">
    <property type="component" value="Chromosome 5"/>
</dbReference>
<dbReference type="ExpressionAtlas" id="A0A178UDJ4">
    <property type="expression patterns" value="baseline and differential"/>
</dbReference>
<comment type="caution">
    <text evidence="1">The sequence shown here is derived from an EMBL/GenBank/DDBJ whole genome shotgun (WGS) entry which is preliminary data.</text>
</comment>
<dbReference type="EMBL" id="LUHQ01000005">
    <property type="protein sequence ID" value="OAO91946.1"/>
    <property type="molecule type" value="Genomic_DNA"/>
</dbReference>
<reference evidence="2" key="1">
    <citation type="journal article" date="2016" name="Proc. Natl. Acad. Sci. U.S.A.">
        <title>Chromosome-level assembly of Arabidopsis thaliana Ler reveals the extent of translocation and inversion polymorphisms.</title>
        <authorList>
            <person name="Zapata L."/>
            <person name="Ding J."/>
            <person name="Willing E.M."/>
            <person name="Hartwig B."/>
            <person name="Bezdan D."/>
            <person name="Jiao W.B."/>
            <person name="Patel V."/>
            <person name="Velikkakam James G."/>
            <person name="Koornneef M."/>
            <person name="Ossowski S."/>
            <person name="Schneeberger K."/>
        </authorList>
    </citation>
    <scope>NUCLEOTIDE SEQUENCE [LARGE SCALE GENOMIC DNA]</scope>
    <source>
        <strain evidence="2">cv. Landsberg erecta</strain>
    </source>
</reference>
<dbReference type="AlphaFoldDB" id="A0A178UDJ4"/>
<sequence>MPLKSLKRTKDSQPEELLCKYCSKLRKSNQYCGICKRIWHPPDDRDWVRISLTMFGELLT</sequence>
<gene>
    <name evidence="1" type="ordered locus">AXX17_At5g28660</name>
</gene>